<reference evidence="2" key="1">
    <citation type="submission" date="2022-11" db="UniProtKB">
        <authorList>
            <consortium name="WormBaseParasite"/>
        </authorList>
    </citation>
    <scope>IDENTIFICATION</scope>
</reference>
<proteinExistence type="predicted"/>
<dbReference type="Proteomes" id="UP000887569">
    <property type="component" value="Unplaced"/>
</dbReference>
<organism evidence="1 2">
    <name type="scientific">Parascaris univalens</name>
    <name type="common">Nematode worm</name>
    <dbReference type="NCBI Taxonomy" id="6257"/>
    <lineage>
        <taxon>Eukaryota</taxon>
        <taxon>Metazoa</taxon>
        <taxon>Ecdysozoa</taxon>
        <taxon>Nematoda</taxon>
        <taxon>Chromadorea</taxon>
        <taxon>Rhabditida</taxon>
        <taxon>Spirurina</taxon>
        <taxon>Ascaridomorpha</taxon>
        <taxon>Ascaridoidea</taxon>
        <taxon>Ascarididae</taxon>
        <taxon>Parascaris</taxon>
    </lineage>
</organism>
<evidence type="ECO:0000313" key="2">
    <source>
        <dbReference type="WBParaSite" id="PgR018_g062_t02"/>
    </source>
</evidence>
<protein>
    <submittedName>
        <fullName evidence="2">Uncharacterized protein</fullName>
    </submittedName>
</protein>
<dbReference type="AlphaFoldDB" id="A0A915AWK3"/>
<dbReference type="WBParaSite" id="PgR018_g062_t02">
    <property type="protein sequence ID" value="PgR018_g062_t02"/>
    <property type="gene ID" value="PgR018_g062"/>
</dbReference>
<keyword evidence="1" id="KW-1185">Reference proteome</keyword>
<accession>A0A915AWK3</accession>
<name>A0A915AWK3_PARUN</name>
<evidence type="ECO:0000313" key="1">
    <source>
        <dbReference type="Proteomes" id="UP000887569"/>
    </source>
</evidence>
<sequence>MQHRGEVVVLMLEKTMKELLMLILLYIESNFTNIVSETFIYGQLRRPSSQRALKSLRRFDSFISLNHLSCRFHSDQLHFNSCRHSKTLQNLRPNSLYNSLCEHFSSQIVQSVAHSSIWDISRHFSLAKCRNA</sequence>